<keyword evidence="6 11" id="KW-0175">Coiled coil</keyword>
<dbReference type="PANTHER" id="PTHR13140:SF751">
    <property type="entry name" value="MYOSIN HEAVY CHAIN"/>
    <property type="match status" value="1"/>
</dbReference>
<dbReference type="Gramene" id="ESW25074">
    <property type="protein sequence ID" value="ESW25074"/>
    <property type="gene ID" value="PHAVU_003G005100g"/>
</dbReference>
<dbReference type="InterPro" id="IPR001609">
    <property type="entry name" value="Myosin_head_motor_dom-like"/>
</dbReference>
<dbReference type="GO" id="GO:0016020">
    <property type="term" value="C:membrane"/>
    <property type="evidence" value="ECO:0007669"/>
    <property type="project" value="TreeGrafter"/>
</dbReference>
<protein>
    <recommendedName>
        <fullName evidence="18">Myosin motor domain-containing protein</fullName>
    </recommendedName>
</protein>
<evidence type="ECO:0000256" key="8">
    <source>
        <dbReference type="ARBA" id="ARBA00023175"/>
    </source>
</evidence>
<dbReference type="GO" id="GO:0005737">
    <property type="term" value="C:cytoplasm"/>
    <property type="evidence" value="ECO:0007669"/>
    <property type="project" value="TreeGrafter"/>
</dbReference>
<keyword evidence="7 10" id="KW-0518">Myosin</keyword>
<dbReference type="Gene3D" id="1.20.5.4820">
    <property type="match status" value="1"/>
</dbReference>
<comment type="similarity">
    <text evidence="1">Belongs to the TRAFAC class myosin-kinesin ATPase superfamily. Myosin family. Plant myosin class XI subfamily.</text>
</comment>
<dbReference type="FunFam" id="1.20.5.190:FF:000001">
    <property type="entry name" value="unconventional myosin-Va"/>
    <property type="match status" value="1"/>
</dbReference>
<dbReference type="OrthoDB" id="6108017at2759"/>
<dbReference type="Pfam" id="PF00063">
    <property type="entry name" value="Myosin_head"/>
    <property type="match status" value="1"/>
</dbReference>
<dbReference type="FunFam" id="1.10.10.820:FF:000001">
    <property type="entry name" value="Myosin heavy chain"/>
    <property type="match status" value="1"/>
</dbReference>
<evidence type="ECO:0000256" key="12">
    <source>
        <dbReference type="SAM" id="MobiDB-lite"/>
    </source>
</evidence>
<dbReference type="FunFam" id="1.20.58.530:FF:000002">
    <property type="entry name" value="Class V myosin"/>
    <property type="match status" value="1"/>
</dbReference>
<accession>V7C4L0</accession>
<evidence type="ECO:0000313" key="17">
    <source>
        <dbReference type="Proteomes" id="UP000000226"/>
    </source>
</evidence>
<keyword evidence="2" id="KW-0677">Repeat</keyword>
<dbReference type="SUPFAM" id="SSF52540">
    <property type="entry name" value="P-loop containing nucleoside triphosphate hydrolases"/>
    <property type="match status" value="2"/>
</dbReference>
<evidence type="ECO:0000256" key="6">
    <source>
        <dbReference type="ARBA" id="ARBA00023054"/>
    </source>
</evidence>
<dbReference type="GO" id="GO:0000146">
    <property type="term" value="F:microfilament motor activity"/>
    <property type="evidence" value="ECO:0007669"/>
    <property type="project" value="TreeGrafter"/>
</dbReference>
<dbReference type="InterPro" id="IPR027417">
    <property type="entry name" value="P-loop_NTPase"/>
</dbReference>
<evidence type="ECO:0000256" key="11">
    <source>
        <dbReference type="SAM" id="Coils"/>
    </source>
</evidence>
<dbReference type="Gene3D" id="1.20.5.190">
    <property type="match status" value="1"/>
</dbReference>
<dbReference type="Pfam" id="PF02736">
    <property type="entry name" value="Myosin_N"/>
    <property type="match status" value="1"/>
</dbReference>
<dbReference type="AlphaFoldDB" id="V7C4L0"/>
<reference evidence="17" key="1">
    <citation type="journal article" date="2014" name="Nat. Genet.">
        <title>A reference genome for common bean and genome-wide analysis of dual domestications.</title>
        <authorList>
            <person name="Schmutz J."/>
            <person name="McClean P.E."/>
            <person name="Mamidi S."/>
            <person name="Wu G.A."/>
            <person name="Cannon S.B."/>
            <person name="Grimwood J."/>
            <person name="Jenkins J."/>
            <person name="Shu S."/>
            <person name="Song Q."/>
            <person name="Chavarro C."/>
            <person name="Torres-Torres M."/>
            <person name="Geffroy V."/>
            <person name="Moghaddam S.M."/>
            <person name="Gao D."/>
            <person name="Abernathy B."/>
            <person name="Barry K."/>
            <person name="Blair M."/>
            <person name="Brick M.A."/>
            <person name="Chovatia M."/>
            <person name="Gepts P."/>
            <person name="Goodstein D.M."/>
            <person name="Gonzales M."/>
            <person name="Hellsten U."/>
            <person name="Hyten D.L."/>
            <person name="Jia G."/>
            <person name="Kelly J.D."/>
            <person name="Kudrna D."/>
            <person name="Lee R."/>
            <person name="Richard M.M."/>
            <person name="Miklas P.N."/>
            <person name="Osorno J.M."/>
            <person name="Rodrigues J."/>
            <person name="Thareau V."/>
            <person name="Urrea C.A."/>
            <person name="Wang M."/>
            <person name="Yu Y."/>
            <person name="Zhang M."/>
            <person name="Wing R.A."/>
            <person name="Cregan P.B."/>
            <person name="Rokhsar D.S."/>
            <person name="Jackson S.A."/>
        </authorList>
    </citation>
    <scope>NUCLEOTIDE SEQUENCE [LARGE SCALE GENOMIC DNA]</scope>
    <source>
        <strain evidence="17">cv. G19833</strain>
    </source>
</reference>
<dbReference type="PROSITE" id="PS51456">
    <property type="entry name" value="MYOSIN_MOTOR"/>
    <property type="match status" value="1"/>
</dbReference>
<evidence type="ECO:0000256" key="2">
    <source>
        <dbReference type="ARBA" id="ARBA00022737"/>
    </source>
</evidence>
<feature type="domain" description="Myosin N-terminal SH3-like" evidence="15">
    <location>
        <begin position="20"/>
        <end position="69"/>
    </location>
</feature>
<name>V7C4L0_PHAVU</name>
<dbReference type="PROSITE" id="PS51844">
    <property type="entry name" value="SH3_LIKE"/>
    <property type="match status" value="1"/>
</dbReference>
<dbReference type="PRINTS" id="PR00193">
    <property type="entry name" value="MYOSINHEAVY"/>
</dbReference>
<dbReference type="InterPro" id="IPR004009">
    <property type="entry name" value="SH3_Myosin"/>
</dbReference>
<dbReference type="GO" id="GO:0005524">
    <property type="term" value="F:ATP binding"/>
    <property type="evidence" value="ECO:0007669"/>
    <property type="project" value="UniProtKB-UniRule"/>
</dbReference>
<dbReference type="Gene3D" id="1.10.10.820">
    <property type="match status" value="1"/>
</dbReference>
<evidence type="ECO:0000256" key="10">
    <source>
        <dbReference type="PROSITE-ProRule" id="PRU00782"/>
    </source>
</evidence>
<dbReference type="GO" id="GO:0005516">
    <property type="term" value="F:calmodulin binding"/>
    <property type="evidence" value="ECO:0007669"/>
    <property type="project" value="UniProtKB-KW"/>
</dbReference>
<evidence type="ECO:0000259" key="14">
    <source>
        <dbReference type="PROSITE" id="PS51456"/>
    </source>
</evidence>
<keyword evidence="13" id="KW-0732">Signal</keyword>
<keyword evidence="8 10" id="KW-0505">Motor protein</keyword>
<dbReference type="SMR" id="V7C4L0"/>
<dbReference type="Gene3D" id="1.20.58.530">
    <property type="match status" value="1"/>
</dbReference>
<evidence type="ECO:0000256" key="4">
    <source>
        <dbReference type="ARBA" id="ARBA00022840"/>
    </source>
</evidence>
<dbReference type="eggNOG" id="KOG0160">
    <property type="taxonomic scope" value="Eukaryota"/>
</dbReference>
<evidence type="ECO:0000256" key="3">
    <source>
        <dbReference type="ARBA" id="ARBA00022741"/>
    </source>
</evidence>
<keyword evidence="9 10" id="KW-0009">Actin-binding</keyword>
<dbReference type="EMBL" id="CM002290">
    <property type="protein sequence ID" value="ESW25074.1"/>
    <property type="molecule type" value="Genomic_DNA"/>
</dbReference>
<dbReference type="Gene3D" id="3.40.850.10">
    <property type="entry name" value="Kinesin motor domain"/>
    <property type="match status" value="1"/>
</dbReference>
<sequence>MIKALIILLNAQAAGQLNYVAGSFVWVEDPELAWIDGEIQDSKKDEVTIIFKSGTRVVSKSTNMYPKDPEFPPNGVEDMTKLAYLHEPGVLQNLKIRYSGNKIYTYTGNILIAVNPFQRLPHLTETSTMMKYKGAAFGEQSPHPFAIASSAYSKMINEKRSQSILVSGESGAGKTESTKMLMQYLAFLGGRAETEGRSVEQQVLEYNFSRFGKFVEIQFDQKGRISGAAIRTYLLERSRVCQVSNPERNYHCFYMLCAAPQEDVGKYKLEDPRKFHYLNQSSCIELDGVDDSKEYLATKRAMEVVGISSEEQDAIFRTVAAILHLGNVDLVNGVEEVLDSSQPKDEKSYFHLKTAAELLMCDEKSLEDSFCKRIMVTRGDTITKSLDPNSAALSRDALAKIIYSRLFDWIMCKINDTIGQDPKSNSLIGVLDIYGFESFKTNSFEQFCINLTNEKLQQHFNQHVFKMEQEEYKKEEIDWSYIEFVDNQDVIDLIEKKPVGIIALLDEACMFPRSTHETFAEKMYQTFIGKKRFNKPKLSRTDFTIKHYAGDVTYQTNLFLDKNKDYVIPEHATLLRASKCSFVSGLFPPSPQDATKSKKFSSIATQFKLQLQSLLETLNATEPHYIRCVKPNNVLKPRIFDNNNVLQQLRCGGVLEAIRISCAGYPTRKKFEEFVQRFSILEPEVLKSCRDGMTACKRILDRVDLKDYQIGKTKVFLRAGQMAELDACRAEALGRFATVIQRKFRTFLCQKQYILMQLSAIELQRVAKGVIYVNPLGLFEVFYYVINEILLHVDYIFFIKVFMLDVRYYYAVVDSTFMRSKFNVGKLARHQYECMRRKAACLKIQKDFLMHISRNAYKTIYASAIYIQIGLRGMVARKELRFRKRSLAAIVIQVLYRGYKDRTYFQRLKKATTFAVCSRKRALARRELRKLKMEAKTQENETLQQALQEKEVRLQEIVEAKTQETEKLKHALQEMQHQFQEIKEAKTHETEKLQHDLQEMKLQFQETKAVLIQEQAAKKVVEQPPTMQELVNSLEKKIVQELPTNVTNYELINKLTSENKHIKERIKLLEKKTSLQKLSANVTNNEFIHKLTSENEHLKEQISSLEKSMQDEFPINATHNELINKFHSENEHIKSSYSQLSPSQVCSLEISLRRHYHSRTSPSSSSHLWSLISNDLYHRDIVPTTPSLQASRHHTSTANFSSSLRL</sequence>
<dbReference type="CDD" id="cd01384">
    <property type="entry name" value="MYSc_Myo11"/>
    <property type="match status" value="1"/>
</dbReference>
<feature type="non-terminal residue" evidence="16">
    <location>
        <position position="1206"/>
    </location>
</feature>
<dbReference type="Pfam" id="PF00612">
    <property type="entry name" value="IQ"/>
    <property type="match status" value="1"/>
</dbReference>
<feature type="chain" id="PRO_5012836402" description="Myosin motor domain-containing protein" evidence="13">
    <location>
        <begin position="16"/>
        <end position="1206"/>
    </location>
</feature>
<keyword evidence="17" id="KW-1185">Reference proteome</keyword>
<evidence type="ECO:0000256" key="13">
    <source>
        <dbReference type="SAM" id="SignalP"/>
    </source>
</evidence>
<dbReference type="SMART" id="SM00242">
    <property type="entry name" value="MYSc"/>
    <property type="match status" value="1"/>
</dbReference>
<gene>
    <name evidence="16" type="ORF">PHAVU_003G005100g</name>
</gene>
<keyword evidence="5" id="KW-0112">Calmodulin-binding</keyword>
<evidence type="ECO:0008006" key="18">
    <source>
        <dbReference type="Google" id="ProtNLM"/>
    </source>
</evidence>
<dbReference type="PROSITE" id="PS50096">
    <property type="entry name" value="IQ"/>
    <property type="match status" value="3"/>
</dbReference>
<dbReference type="GO" id="GO:0016459">
    <property type="term" value="C:myosin complex"/>
    <property type="evidence" value="ECO:0007669"/>
    <property type="project" value="UniProtKB-KW"/>
</dbReference>
<dbReference type="Gene3D" id="1.20.120.720">
    <property type="entry name" value="Myosin VI head, motor domain, U50 subdomain"/>
    <property type="match status" value="1"/>
</dbReference>
<evidence type="ECO:0000259" key="15">
    <source>
        <dbReference type="PROSITE" id="PS51844"/>
    </source>
</evidence>
<dbReference type="GO" id="GO:0030048">
    <property type="term" value="P:actin filament-based movement"/>
    <property type="evidence" value="ECO:0007669"/>
    <property type="project" value="UniProtKB-ARBA"/>
</dbReference>
<dbReference type="InterPro" id="IPR000048">
    <property type="entry name" value="IQ_motif_EF-hand-BS"/>
</dbReference>
<feature type="region of interest" description="Actin-binding" evidence="10">
    <location>
        <begin position="611"/>
        <end position="633"/>
    </location>
</feature>
<feature type="binding site" evidence="10">
    <location>
        <begin position="168"/>
        <end position="175"/>
    </location>
    <ligand>
        <name>ATP</name>
        <dbReference type="ChEBI" id="CHEBI:30616"/>
    </ligand>
</feature>
<dbReference type="InterPro" id="IPR036018">
    <property type="entry name" value="MYSc_Myo11"/>
</dbReference>
<dbReference type="GO" id="GO:0051015">
    <property type="term" value="F:actin filament binding"/>
    <property type="evidence" value="ECO:0007669"/>
    <property type="project" value="TreeGrafter"/>
</dbReference>
<evidence type="ECO:0000256" key="1">
    <source>
        <dbReference type="ARBA" id="ARBA00008049"/>
    </source>
</evidence>
<dbReference type="PANTHER" id="PTHR13140">
    <property type="entry name" value="MYOSIN"/>
    <property type="match status" value="1"/>
</dbReference>
<organism evidence="16 17">
    <name type="scientific">Phaseolus vulgaris</name>
    <name type="common">Kidney bean</name>
    <name type="synonym">French bean</name>
    <dbReference type="NCBI Taxonomy" id="3885"/>
    <lineage>
        <taxon>Eukaryota</taxon>
        <taxon>Viridiplantae</taxon>
        <taxon>Streptophyta</taxon>
        <taxon>Embryophyta</taxon>
        <taxon>Tracheophyta</taxon>
        <taxon>Spermatophyta</taxon>
        <taxon>Magnoliopsida</taxon>
        <taxon>eudicotyledons</taxon>
        <taxon>Gunneridae</taxon>
        <taxon>Pentapetalae</taxon>
        <taxon>rosids</taxon>
        <taxon>fabids</taxon>
        <taxon>Fabales</taxon>
        <taxon>Fabaceae</taxon>
        <taxon>Papilionoideae</taxon>
        <taxon>50 kb inversion clade</taxon>
        <taxon>NPAAA clade</taxon>
        <taxon>indigoferoid/millettioid clade</taxon>
        <taxon>Phaseoleae</taxon>
        <taxon>Phaseolus</taxon>
    </lineage>
</organism>
<evidence type="ECO:0000256" key="9">
    <source>
        <dbReference type="ARBA" id="ARBA00023203"/>
    </source>
</evidence>
<evidence type="ECO:0000256" key="7">
    <source>
        <dbReference type="ARBA" id="ARBA00023123"/>
    </source>
</evidence>
<proteinExistence type="inferred from homology"/>
<feature type="coiled-coil region" evidence="11">
    <location>
        <begin position="1052"/>
        <end position="1108"/>
    </location>
</feature>
<keyword evidence="3 10" id="KW-0547">Nucleotide-binding</keyword>
<dbReference type="SMART" id="SM00015">
    <property type="entry name" value="IQ"/>
    <property type="match status" value="4"/>
</dbReference>
<feature type="domain" description="Myosin motor" evidence="14">
    <location>
        <begin position="74"/>
        <end position="730"/>
    </location>
</feature>
<feature type="coiled-coil region" evidence="11">
    <location>
        <begin position="921"/>
        <end position="1003"/>
    </location>
</feature>
<feature type="signal peptide" evidence="13">
    <location>
        <begin position="1"/>
        <end position="15"/>
    </location>
</feature>
<feature type="region of interest" description="Disordered" evidence="12">
    <location>
        <begin position="1187"/>
        <end position="1206"/>
    </location>
</feature>
<dbReference type="GO" id="GO:0007015">
    <property type="term" value="P:actin filament organization"/>
    <property type="evidence" value="ECO:0007669"/>
    <property type="project" value="TreeGrafter"/>
</dbReference>
<dbReference type="Proteomes" id="UP000000226">
    <property type="component" value="Chromosome 3"/>
</dbReference>
<keyword evidence="4 10" id="KW-0067">ATP-binding</keyword>
<dbReference type="OMA" id="WIMCKIN"/>
<evidence type="ECO:0000313" key="16">
    <source>
        <dbReference type="EMBL" id="ESW25074.1"/>
    </source>
</evidence>
<evidence type="ECO:0000256" key="5">
    <source>
        <dbReference type="ARBA" id="ARBA00022860"/>
    </source>
</evidence>
<dbReference type="InterPro" id="IPR036961">
    <property type="entry name" value="Kinesin_motor_dom_sf"/>
</dbReference>